<feature type="region of interest" description="Disordered" evidence="1">
    <location>
        <begin position="1"/>
        <end position="45"/>
    </location>
</feature>
<dbReference type="PANTHER" id="PTHR35585">
    <property type="entry name" value="HHE DOMAIN PROTEIN (AFU_ORTHOLOGUE AFUA_4G00730)"/>
    <property type="match status" value="1"/>
</dbReference>
<dbReference type="Proteomes" id="UP000776276">
    <property type="component" value="Unassembled WGS sequence"/>
</dbReference>
<feature type="compositionally biased region" description="Low complexity" evidence="1">
    <location>
        <begin position="29"/>
        <end position="40"/>
    </location>
</feature>
<evidence type="ECO:0000313" key="3">
    <source>
        <dbReference type="EMBL" id="MBU3078337.1"/>
    </source>
</evidence>
<dbReference type="InterPro" id="IPR012312">
    <property type="entry name" value="Hemerythrin-like"/>
</dbReference>
<protein>
    <submittedName>
        <fullName evidence="3">Hemerythrin domain-containing protein</fullName>
    </submittedName>
</protein>
<sequence length="224" mass="24637">MATTAADRPKTSRSRAASTRAGNDKPNEAKGSNSNAKSGSSRGGLGQPGLAVGAAAAGLVAGLAANFVRKAIVQAPSALAGQWDEALKAEHQAVRLIFDKIEKTDEHNTTKRATLLMQLKHALAKHAVEEENAVYACLRDHAQKTEADKLNHEHGYVKQYLYDLSMMDRRSPKWIAKLREFRSMVEDHMREEEESVFPQLRASLTEEENKQLTMAMNKEGLKVA</sequence>
<accession>A0ABS6BL37</accession>
<name>A0ABS6BL37_9SPHN</name>
<evidence type="ECO:0000259" key="2">
    <source>
        <dbReference type="Pfam" id="PF01814"/>
    </source>
</evidence>
<dbReference type="Pfam" id="PF01814">
    <property type="entry name" value="Hemerythrin"/>
    <property type="match status" value="1"/>
</dbReference>
<reference evidence="3 4" key="1">
    <citation type="submission" date="2021-06" db="EMBL/GenBank/DDBJ databases">
        <title>Sphingomonas sp. XMGL2, whole genome shotgun sequencing project.</title>
        <authorList>
            <person name="Zhao G."/>
            <person name="Shen L."/>
        </authorList>
    </citation>
    <scope>NUCLEOTIDE SEQUENCE [LARGE SCALE GENOMIC DNA]</scope>
    <source>
        <strain evidence="3 4">XMGL2</strain>
    </source>
</reference>
<dbReference type="RefSeq" id="WP_216324397.1">
    <property type="nucleotide sequence ID" value="NZ_JAHKRT010000005.1"/>
</dbReference>
<evidence type="ECO:0000313" key="4">
    <source>
        <dbReference type="Proteomes" id="UP000776276"/>
    </source>
</evidence>
<proteinExistence type="predicted"/>
<feature type="domain" description="Hemerythrin-like" evidence="2">
    <location>
        <begin position="85"/>
        <end position="200"/>
    </location>
</feature>
<keyword evidence="4" id="KW-1185">Reference proteome</keyword>
<dbReference type="EMBL" id="JAHKRT010000005">
    <property type="protein sequence ID" value="MBU3078337.1"/>
    <property type="molecule type" value="Genomic_DNA"/>
</dbReference>
<evidence type="ECO:0000256" key="1">
    <source>
        <dbReference type="SAM" id="MobiDB-lite"/>
    </source>
</evidence>
<organism evidence="3 4">
    <name type="scientific">Sphingomonas quercus</name>
    <dbReference type="NCBI Taxonomy" id="2842451"/>
    <lineage>
        <taxon>Bacteria</taxon>
        <taxon>Pseudomonadati</taxon>
        <taxon>Pseudomonadota</taxon>
        <taxon>Alphaproteobacteria</taxon>
        <taxon>Sphingomonadales</taxon>
        <taxon>Sphingomonadaceae</taxon>
        <taxon>Sphingomonas</taxon>
    </lineage>
</organism>
<dbReference type="PANTHER" id="PTHR35585:SF1">
    <property type="entry name" value="HHE DOMAIN PROTEIN (AFU_ORTHOLOGUE AFUA_4G00730)"/>
    <property type="match status" value="1"/>
</dbReference>
<comment type="caution">
    <text evidence="3">The sequence shown here is derived from an EMBL/GenBank/DDBJ whole genome shotgun (WGS) entry which is preliminary data.</text>
</comment>
<gene>
    <name evidence="3" type="ORF">KOF26_10695</name>
</gene>